<dbReference type="AlphaFoldDB" id="F4RJR4"/>
<sequence>MHDASIIDTPVVLSENKVLEDVSTWMTGSYDVMYNLSPKNSFEDAVAAAAEATDEQLQTDDLLSTIPEDIDQQIFNNTAMSFSTLVGPNDSSLSAARSEAALADLAGDDHNINTVVLKVA</sequence>
<dbReference type="KEGG" id="mlr:MELLADRAFT_105914"/>
<reference evidence="2" key="1">
    <citation type="journal article" date="2011" name="Proc. Natl. Acad. Sci. U.S.A.">
        <title>Obligate biotrophy features unraveled by the genomic analysis of rust fungi.</title>
        <authorList>
            <person name="Duplessis S."/>
            <person name="Cuomo C.A."/>
            <person name="Lin Y.-C."/>
            <person name="Aerts A."/>
            <person name="Tisserant E."/>
            <person name="Veneault-Fourrey C."/>
            <person name="Joly D.L."/>
            <person name="Hacquard S."/>
            <person name="Amselem J."/>
            <person name="Cantarel B.L."/>
            <person name="Chiu R."/>
            <person name="Coutinho P.M."/>
            <person name="Feau N."/>
            <person name="Field M."/>
            <person name="Frey P."/>
            <person name="Gelhaye E."/>
            <person name="Goldberg J."/>
            <person name="Grabherr M.G."/>
            <person name="Kodira C.D."/>
            <person name="Kohler A."/>
            <person name="Kuees U."/>
            <person name="Lindquist E.A."/>
            <person name="Lucas S.M."/>
            <person name="Mago R."/>
            <person name="Mauceli E."/>
            <person name="Morin E."/>
            <person name="Murat C."/>
            <person name="Pangilinan J.L."/>
            <person name="Park R."/>
            <person name="Pearson M."/>
            <person name="Quesneville H."/>
            <person name="Rouhier N."/>
            <person name="Sakthikumar S."/>
            <person name="Salamov A.A."/>
            <person name="Schmutz J."/>
            <person name="Selles B."/>
            <person name="Shapiro H."/>
            <person name="Tanguay P."/>
            <person name="Tuskan G.A."/>
            <person name="Henrissat B."/>
            <person name="Van de Peer Y."/>
            <person name="Rouze P."/>
            <person name="Ellis J.G."/>
            <person name="Dodds P.N."/>
            <person name="Schein J.E."/>
            <person name="Zhong S."/>
            <person name="Hamelin R.C."/>
            <person name="Grigoriev I.V."/>
            <person name="Szabo L.J."/>
            <person name="Martin F."/>
        </authorList>
    </citation>
    <scope>NUCLEOTIDE SEQUENCE [LARGE SCALE GENOMIC DNA]</scope>
    <source>
        <strain evidence="2">98AG31 / pathotype 3-4-7</strain>
    </source>
</reference>
<name>F4RJR4_MELLP</name>
<dbReference type="InParanoid" id="F4RJR4"/>
<dbReference type="Proteomes" id="UP000001072">
    <property type="component" value="Unassembled WGS sequence"/>
</dbReference>
<organism evidence="2">
    <name type="scientific">Melampsora larici-populina (strain 98AG31 / pathotype 3-4-7)</name>
    <name type="common">Poplar leaf rust fungus</name>
    <dbReference type="NCBI Taxonomy" id="747676"/>
    <lineage>
        <taxon>Eukaryota</taxon>
        <taxon>Fungi</taxon>
        <taxon>Dikarya</taxon>
        <taxon>Basidiomycota</taxon>
        <taxon>Pucciniomycotina</taxon>
        <taxon>Pucciniomycetes</taxon>
        <taxon>Pucciniales</taxon>
        <taxon>Melampsoraceae</taxon>
        <taxon>Melampsora</taxon>
    </lineage>
</organism>
<keyword evidence="2" id="KW-1185">Reference proteome</keyword>
<gene>
    <name evidence="1" type="ORF">MELLADRAFT_105914</name>
</gene>
<proteinExistence type="predicted"/>
<dbReference type="EMBL" id="GL883104">
    <property type="protein sequence ID" value="EGG07450.1"/>
    <property type="molecule type" value="Genomic_DNA"/>
</dbReference>
<protein>
    <submittedName>
        <fullName evidence="1">Uncharacterized protein</fullName>
    </submittedName>
</protein>
<dbReference type="VEuPathDB" id="FungiDB:MELLADRAFT_105914"/>
<evidence type="ECO:0000313" key="2">
    <source>
        <dbReference type="Proteomes" id="UP000001072"/>
    </source>
</evidence>
<accession>F4RJR4</accession>
<evidence type="ECO:0000313" key="1">
    <source>
        <dbReference type="EMBL" id="EGG07450.1"/>
    </source>
</evidence>
<dbReference type="RefSeq" id="XP_007409357.1">
    <property type="nucleotide sequence ID" value="XM_007409295.1"/>
</dbReference>
<dbReference type="GeneID" id="18922750"/>
<dbReference type="HOGENOM" id="CLU_2050141_0_0_1"/>